<accession>A0A6A6BJL0</accession>
<protein>
    <submittedName>
        <fullName evidence="2">Uncharacterized protein</fullName>
    </submittedName>
</protein>
<feature type="compositionally biased region" description="Basic and acidic residues" evidence="1">
    <location>
        <begin position="62"/>
        <end position="71"/>
    </location>
</feature>
<feature type="non-terminal residue" evidence="2">
    <location>
        <position position="81"/>
    </location>
</feature>
<name>A0A6A6BJL0_9PEZI</name>
<dbReference type="AlphaFoldDB" id="A0A6A6BJL0"/>
<proteinExistence type="predicted"/>
<organism evidence="2 3">
    <name type="scientific">Aplosporella prunicola CBS 121167</name>
    <dbReference type="NCBI Taxonomy" id="1176127"/>
    <lineage>
        <taxon>Eukaryota</taxon>
        <taxon>Fungi</taxon>
        <taxon>Dikarya</taxon>
        <taxon>Ascomycota</taxon>
        <taxon>Pezizomycotina</taxon>
        <taxon>Dothideomycetes</taxon>
        <taxon>Dothideomycetes incertae sedis</taxon>
        <taxon>Botryosphaeriales</taxon>
        <taxon>Aplosporellaceae</taxon>
        <taxon>Aplosporella</taxon>
    </lineage>
</organism>
<dbReference type="RefSeq" id="XP_033399275.1">
    <property type="nucleotide sequence ID" value="XM_033544027.1"/>
</dbReference>
<gene>
    <name evidence="2" type="ORF">K452DRAFT_317048</name>
</gene>
<reference evidence="2" key="1">
    <citation type="journal article" date="2020" name="Stud. Mycol.">
        <title>101 Dothideomycetes genomes: a test case for predicting lifestyles and emergence of pathogens.</title>
        <authorList>
            <person name="Haridas S."/>
            <person name="Albert R."/>
            <person name="Binder M."/>
            <person name="Bloem J."/>
            <person name="Labutti K."/>
            <person name="Salamov A."/>
            <person name="Andreopoulos B."/>
            <person name="Baker S."/>
            <person name="Barry K."/>
            <person name="Bills G."/>
            <person name="Bluhm B."/>
            <person name="Cannon C."/>
            <person name="Castanera R."/>
            <person name="Culley D."/>
            <person name="Daum C."/>
            <person name="Ezra D."/>
            <person name="Gonzalez J."/>
            <person name="Henrissat B."/>
            <person name="Kuo A."/>
            <person name="Liang C."/>
            <person name="Lipzen A."/>
            <person name="Lutzoni F."/>
            <person name="Magnuson J."/>
            <person name="Mondo S."/>
            <person name="Nolan M."/>
            <person name="Ohm R."/>
            <person name="Pangilinan J."/>
            <person name="Park H.-J."/>
            <person name="Ramirez L."/>
            <person name="Alfaro M."/>
            <person name="Sun H."/>
            <person name="Tritt A."/>
            <person name="Yoshinaga Y."/>
            <person name="Zwiers L.-H."/>
            <person name="Turgeon B."/>
            <person name="Goodwin S."/>
            <person name="Spatafora J."/>
            <person name="Crous P."/>
            <person name="Grigoriev I."/>
        </authorList>
    </citation>
    <scope>NUCLEOTIDE SEQUENCE</scope>
    <source>
        <strain evidence="2">CBS 121167</strain>
    </source>
</reference>
<feature type="non-terminal residue" evidence="2">
    <location>
        <position position="1"/>
    </location>
</feature>
<dbReference type="EMBL" id="ML995481">
    <property type="protein sequence ID" value="KAF2143563.1"/>
    <property type="molecule type" value="Genomic_DNA"/>
</dbReference>
<feature type="region of interest" description="Disordered" evidence="1">
    <location>
        <begin position="16"/>
        <end position="81"/>
    </location>
</feature>
<keyword evidence="3" id="KW-1185">Reference proteome</keyword>
<dbReference type="GeneID" id="54301523"/>
<evidence type="ECO:0000313" key="2">
    <source>
        <dbReference type="EMBL" id="KAF2143563.1"/>
    </source>
</evidence>
<evidence type="ECO:0000313" key="3">
    <source>
        <dbReference type="Proteomes" id="UP000799438"/>
    </source>
</evidence>
<sequence length="81" mass="8638">ACPACSVCLSTAAAAAAAAAAAPHHHHHHHHHHQALHRAHCAAQARRHAAARPSAPHQRSRYGLDTEDRRSPSRSPSCSSR</sequence>
<evidence type="ECO:0000256" key="1">
    <source>
        <dbReference type="SAM" id="MobiDB-lite"/>
    </source>
</evidence>
<feature type="compositionally biased region" description="Basic residues" evidence="1">
    <location>
        <begin position="23"/>
        <end position="50"/>
    </location>
</feature>
<dbReference type="Proteomes" id="UP000799438">
    <property type="component" value="Unassembled WGS sequence"/>
</dbReference>